<sequence length="258" mass="29629">MPHTLISSIKSRRDSPNSHNQPARRRRVPLRRRNLRLKRATRRPVETRPTPRDRDLTFRIRDVNEAPVLLHHPNPRPRRPFVAPAHERPPRSLMTPADTVFLWSPRRPPRLASVSSADTVLLGHPRRSRRLTSTNPANTVFLRSPRRPPRPPSINPCSPAPQNAANRSGLRESRIIPTKHPRHRHGRQRQRVAKLIVRSPPTLKRRLSGGSTRILLRPSEFRESSSPLSCLPHLPTTRTPARPHRSTIGPVKRIQSRT</sequence>
<feature type="region of interest" description="Disordered" evidence="1">
    <location>
        <begin position="68"/>
        <end position="93"/>
    </location>
</feature>
<dbReference type="Proteomes" id="UP000612956">
    <property type="component" value="Unassembled WGS sequence"/>
</dbReference>
<protein>
    <submittedName>
        <fullName evidence="2">Uncharacterized protein</fullName>
    </submittedName>
</protein>
<feature type="region of interest" description="Disordered" evidence="1">
    <location>
        <begin position="1"/>
        <end position="55"/>
    </location>
</feature>
<feature type="compositionally biased region" description="Basic residues" evidence="1">
    <location>
        <begin position="22"/>
        <end position="42"/>
    </location>
</feature>
<evidence type="ECO:0000256" key="1">
    <source>
        <dbReference type="SAM" id="MobiDB-lite"/>
    </source>
</evidence>
<feature type="region of interest" description="Disordered" evidence="1">
    <location>
        <begin position="225"/>
        <end position="258"/>
    </location>
</feature>
<evidence type="ECO:0000313" key="3">
    <source>
        <dbReference type="Proteomes" id="UP000612956"/>
    </source>
</evidence>
<reference evidence="2" key="1">
    <citation type="journal article" date="2014" name="Int. J. Syst. Evol. Microbiol.">
        <title>Complete genome sequence of Corynebacterium casei LMG S-19264T (=DSM 44701T), isolated from a smear-ripened cheese.</title>
        <authorList>
            <consortium name="US DOE Joint Genome Institute (JGI-PGF)"/>
            <person name="Walter F."/>
            <person name="Albersmeier A."/>
            <person name="Kalinowski J."/>
            <person name="Ruckert C."/>
        </authorList>
    </citation>
    <scope>NUCLEOTIDE SEQUENCE</scope>
    <source>
        <strain evidence="2">CGMCC 4.7278</strain>
    </source>
</reference>
<feature type="region of interest" description="Disordered" evidence="1">
    <location>
        <begin position="127"/>
        <end position="190"/>
    </location>
</feature>
<evidence type="ECO:0000313" key="2">
    <source>
        <dbReference type="EMBL" id="GGK40788.1"/>
    </source>
</evidence>
<keyword evidence="3" id="KW-1185">Reference proteome</keyword>
<gene>
    <name evidence="2" type="ORF">GCM10011591_10470</name>
</gene>
<feature type="compositionally biased region" description="Basic residues" evidence="1">
    <location>
        <begin position="177"/>
        <end position="190"/>
    </location>
</feature>
<accession>A0A917QAX0</accession>
<dbReference type="EMBL" id="BMMW01000001">
    <property type="protein sequence ID" value="GGK40788.1"/>
    <property type="molecule type" value="Genomic_DNA"/>
</dbReference>
<feature type="compositionally biased region" description="Basic and acidic residues" evidence="1">
    <location>
        <begin position="43"/>
        <end position="55"/>
    </location>
</feature>
<proteinExistence type="predicted"/>
<name>A0A917QAX0_9NOCA</name>
<reference evidence="2" key="2">
    <citation type="submission" date="2020-09" db="EMBL/GenBank/DDBJ databases">
        <authorList>
            <person name="Sun Q."/>
            <person name="Zhou Y."/>
        </authorList>
    </citation>
    <scope>NUCLEOTIDE SEQUENCE</scope>
    <source>
        <strain evidence="2">CGMCC 4.7278</strain>
    </source>
</reference>
<feature type="compositionally biased region" description="Low complexity" evidence="1">
    <location>
        <begin position="225"/>
        <end position="235"/>
    </location>
</feature>
<dbReference type="AlphaFoldDB" id="A0A917QAX0"/>
<comment type="caution">
    <text evidence="2">The sequence shown here is derived from an EMBL/GenBank/DDBJ whole genome shotgun (WGS) entry which is preliminary data.</text>
</comment>
<organism evidence="2 3">
    <name type="scientific">Nocardia camponoti</name>
    <dbReference type="NCBI Taxonomy" id="1616106"/>
    <lineage>
        <taxon>Bacteria</taxon>
        <taxon>Bacillati</taxon>
        <taxon>Actinomycetota</taxon>
        <taxon>Actinomycetes</taxon>
        <taxon>Mycobacteriales</taxon>
        <taxon>Nocardiaceae</taxon>
        <taxon>Nocardia</taxon>
    </lineage>
</organism>